<sequence length="111" mass="13506">MAAIAMTKDLKLMMARLTPLFKRRRQTRYWLSLVNQTYTPAYNFFMNVQPKDQRQRSIPLHSLINYDLADLETFIGLLRQHTQLTIEYVGFEEMRWPESNRVIQWRPRRDE</sequence>
<keyword evidence="1" id="KW-0808">Transferase</keyword>
<dbReference type="Proteomes" id="UP000032552">
    <property type="component" value="Unassembled WGS sequence"/>
</dbReference>
<dbReference type="GO" id="GO:0016740">
    <property type="term" value="F:transferase activity"/>
    <property type="evidence" value="ECO:0007669"/>
    <property type="project" value="UniProtKB-KW"/>
</dbReference>
<name>A0A0C9QD08_LACPA</name>
<comment type="caution">
    <text evidence="1">The sequence shown here is derived from an EMBL/GenBank/DDBJ whole genome shotgun (WGS) entry which is preliminary data.</text>
</comment>
<dbReference type="EMBL" id="BAYM01000081">
    <property type="protein sequence ID" value="GAN36568.1"/>
    <property type="molecule type" value="Genomic_DNA"/>
</dbReference>
<organism evidence="1 2">
    <name type="scientific">Lacticaseibacillus paracasei NRIC 0644</name>
    <dbReference type="NCBI Taxonomy" id="1435038"/>
    <lineage>
        <taxon>Bacteria</taxon>
        <taxon>Bacillati</taxon>
        <taxon>Bacillota</taxon>
        <taxon>Bacilli</taxon>
        <taxon>Lactobacillales</taxon>
        <taxon>Lactobacillaceae</taxon>
        <taxon>Lacticaseibacillus</taxon>
    </lineage>
</organism>
<evidence type="ECO:0000313" key="1">
    <source>
        <dbReference type="EMBL" id="GAN36568.1"/>
    </source>
</evidence>
<gene>
    <name evidence="1" type="ORF">LC0644_1157</name>
</gene>
<protein>
    <submittedName>
        <fullName evidence="1">Acetyl-CoA carboxylase, carboxyltransferase component-like protein</fullName>
    </submittedName>
</protein>
<accession>A0A0C9QD08</accession>
<proteinExistence type="predicted"/>
<reference evidence="2" key="1">
    <citation type="submission" date="2014-05" db="EMBL/GenBank/DDBJ databases">
        <title>Whole genome sequencing of Lactobacillus casei NRIC0644.</title>
        <authorList>
            <person name="Atarashi H."/>
            <person name="Yoshida Y."/>
            <person name="Fujimura S."/>
            <person name="Tanaka N."/>
            <person name="Shiwa Y."/>
            <person name="Yoshikawa H."/>
            <person name="Okada S."/>
            <person name="Nakagawa J."/>
        </authorList>
    </citation>
    <scope>NUCLEOTIDE SEQUENCE [LARGE SCALE GENOMIC DNA]</scope>
    <source>
        <strain evidence="2">NRIC0644</strain>
    </source>
</reference>
<dbReference type="AlphaFoldDB" id="A0A0C9QD08"/>
<evidence type="ECO:0000313" key="2">
    <source>
        <dbReference type="Proteomes" id="UP000032552"/>
    </source>
</evidence>